<reference evidence="2" key="1">
    <citation type="journal article" date="2019" name="bioRxiv">
        <title>The Genome of the Zebra Mussel, Dreissena polymorpha: A Resource for Invasive Species Research.</title>
        <authorList>
            <person name="McCartney M.A."/>
            <person name="Auch B."/>
            <person name="Kono T."/>
            <person name="Mallez S."/>
            <person name="Zhang Y."/>
            <person name="Obille A."/>
            <person name="Becker A."/>
            <person name="Abrahante J.E."/>
            <person name="Garbe J."/>
            <person name="Badalamenti J.P."/>
            <person name="Herman A."/>
            <person name="Mangelson H."/>
            <person name="Liachko I."/>
            <person name="Sullivan S."/>
            <person name="Sone E.D."/>
            <person name="Koren S."/>
            <person name="Silverstein K.A.T."/>
            <person name="Beckman K.B."/>
            <person name="Gohl D.M."/>
        </authorList>
    </citation>
    <scope>NUCLEOTIDE SEQUENCE</scope>
    <source>
        <strain evidence="2">Duluth1</strain>
        <tissue evidence="2">Whole animal</tissue>
    </source>
</reference>
<keyword evidence="3" id="KW-1185">Reference proteome</keyword>
<sequence>MSDSESEQESEVFFRTAANQHSEQPYQENKTAPISSKSSTPRLNKSVSNIEMSNGNTTNWMKDAVTNMVSMQNQMSYALQNVTTLLANLCDRSNKHVQISPQEQETNINHICNDKGQGEQRWDIGYQYSRENRSYDRQTSSVNSHKCSSSMKIPSFTGKDEWKVWINRFEIIAERLHWNEEEKLDNL</sequence>
<reference evidence="2" key="2">
    <citation type="submission" date="2020-11" db="EMBL/GenBank/DDBJ databases">
        <authorList>
            <person name="McCartney M.A."/>
            <person name="Auch B."/>
            <person name="Kono T."/>
            <person name="Mallez S."/>
            <person name="Becker A."/>
            <person name="Gohl D.M."/>
            <person name="Silverstein K.A.T."/>
            <person name="Koren S."/>
            <person name="Bechman K.B."/>
            <person name="Herman A."/>
            <person name="Abrahante J.E."/>
            <person name="Garbe J."/>
        </authorList>
    </citation>
    <scope>NUCLEOTIDE SEQUENCE</scope>
    <source>
        <strain evidence="2">Duluth1</strain>
        <tissue evidence="2">Whole animal</tissue>
    </source>
</reference>
<dbReference type="AlphaFoldDB" id="A0A9D4KWJ7"/>
<evidence type="ECO:0000313" key="3">
    <source>
        <dbReference type="Proteomes" id="UP000828390"/>
    </source>
</evidence>
<gene>
    <name evidence="2" type="ORF">DPMN_089288</name>
</gene>
<feature type="compositionally biased region" description="Acidic residues" evidence="1">
    <location>
        <begin position="1"/>
        <end position="10"/>
    </location>
</feature>
<proteinExistence type="predicted"/>
<dbReference type="Proteomes" id="UP000828390">
    <property type="component" value="Unassembled WGS sequence"/>
</dbReference>
<accession>A0A9D4KWJ7</accession>
<evidence type="ECO:0000313" key="2">
    <source>
        <dbReference type="EMBL" id="KAH3846978.1"/>
    </source>
</evidence>
<feature type="compositionally biased region" description="Polar residues" evidence="1">
    <location>
        <begin position="17"/>
        <end position="55"/>
    </location>
</feature>
<organism evidence="2 3">
    <name type="scientific">Dreissena polymorpha</name>
    <name type="common">Zebra mussel</name>
    <name type="synonym">Mytilus polymorpha</name>
    <dbReference type="NCBI Taxonomy" id="45954"/>
    <lineage>
        <taxon>Eukaryota</taxon>
        <taxon>Metazoa</taxon>
        <taxon>Spiralia</taxon>
        <taxon>Lophotrochozoa</taxon>
        <taxon>Mollusca</taxon>
        <taxon>Bivalvia</taxon>
        <taxon>Autobranchia</taxon>
        <taxon>Heteroconchia</taxon>
        <taxon>Euheterodonta</taxon>
        <taxon>Imparidentia</taxon>
        <taxon>Neoheterodontei</taxon>
        <taxon>Myida</taxon>
        <taxon>Dreissenoidea</taxon>
        <taxon>Dreissenidae</taxon>
        <taxon>Dreissena</taxon>
    </lineage>
</organism>
<protein>
    <submittedName>
        <fullName evidence="2">Uncharacterized protein</fullName>
    </submittedName>
</protein>
<evidence type="ECO:0000256" key="1">
    <source>
        <dbReference type="SAM" id="MobiDB-lite"/>
    </source>
</evidence>
<comment type="caution">
    <text evidence="2">The sequence shown here is derived from an EMBL/GenBank/DDBJ whole genome shotgun (WGS) entry which is preliminary data.</text>
</comment>
<feature type="region of interest" description="Disordered" evidence="1">
    <location>
        <begin position="1"/>
        <end position="55"/>
    </location>
</feature>
<dbReference type="EMBL" id="JAIWYP010000003">
    <property type="protein sequence ID" value="KAH3846978.1"/>
    <property type="molecule type" value="Genomic_DNA"/>
</dbReference>
<name>A0A9D4KWJ7_DREPO</name>